<sequence>MAADDARTGADVPKPVHQDITAISTISIHGLTLSDTKVSLSRAESFPSFQYDDCEPQICDDPSWDPLPIPQNLAHLDLRLTDRINEGRIGLVYGVDVLGSRDRALKLPSKLCVKIFKPNSARTAAREYWFYEQLARSGRRAGSVAARCFGFFTASLSDLVDENGLQLTADRILPWEEALIDDRGRPYPENPVKRAARKAALATKRDILFGDDEFYWKSQEGDTFTERPSPWARWKSSPTQPLLAILLFERLGEPLTRFSNALERSEALKDIQELVVDLGRTGIMHCDIRLPNILRVPEGTKPPMCSCHKCRHWWRFVDFDQGVKTDSSALGRYFAITIPVMTVANLSWDI</sequence>
<dbReference type="InterPro" id="IPR011009">
    <property type="entry name" value="Kinase-like_dom_sf"/>
</dbReference>
<protein>
    <recommendedName>
        <fullName evidence="3">Protein kinase domain-containing protein</fullName>
    </recommendedName>
</protein>
<keyword evidence="2" id="KW-1185">Reference proteome</keyword>
<dbReference type="Proteomes" id="UP000467700">
    <property type="component" value="Unassembled WGS sequence"/>
</dbReference>
<dbReference type="OrthoDB" id="3067876at2759"/>
<gene>
    <name evidence="1" type="ORF">AAE3_LOCUS6095</name>
</gene>
<evidence type="ECO:0000313" key="1">
    <source>
        <dbReference type="EMBL" id="CAA7263754.1"/>
    </source>
</evidence>
<proteinExistence type="predicted"/>
<dbReference type="EMBL" id="CACVBS010000041">
    <property type="protein sequence ID" value="CAA7263754.1"/>
    <property type="molecule type" value="Genomic_DNA"/>
</dbReference>
<reference evidence="1 2" key="1">
    <citation type="submission" date="2020-01" db="EMBL/GenBank/DDBJ databases">
        <authorList>
            <person name="Gupta K D."/>
        </authorList>
    </citation>
    <scope>NUCLEOTIDE SEQUENCE [LARGE SCALE GENOMIC DNA]</scope>
</reference>
<organism evidence="1 2">
    <name type="scientific">Cyclocybe aegerita</name>
    <name type="common">Black poplar mushroom</name>
    <name type="synonym">Agrocybe aegerita</name>
    <dbReference type="NCBI Taxonomy" id="1973307"/>
    <lineage>
        <taxon>Eukaryota</taxon>
        <taxon>Fungi</taxon>
        <taxon>Dikarya</taxon>
        <taxon>Basidiomycota</taxon>
        <taxon>Agaricomycotina</taxon>
        <taxon>Agaricomycetes</taxon>
        <taxon>Agaricomycetidae</taxon>
        <taxon>Agaricales</taxon>
        <taxon>Agaricineae</taxon>
        <taxon>Bolbitiaceae</taxon>
        <taxon>Cyclocybe</taxon>
    </lineage>
</organism>
<name>A0A8S0W5S9_CYCAE</name>
<evidence type="ECO:0000313" key="2">
    <source>
        <dbReference type="Proteomes" id="UP000467700"/>
    </source>
</evidence>
<dbReference type="AlphaFoldDB" id="A0A8S0W5S9"/>
<accession>A0A8S0W5S9</accession>
<evidence type="ECO:0008006" key="3">
    <source>
        <dbReference type="Google" id="ProtNLM"/>
    </source>
</evidence>
<dbReference type="SUPFAM" id="SSF56112">
    <property type="entry name" value="Protein kinase-like (PK-like)"/>
    <property type="match status" value="1"/>
</dbReference>
<comment type="caution">
    <text evidence="1">The sequence shown here is derived from an EMBL/GenBank/DDBJ whole genome shotgun (WGS) entry which is preliminary data.</text>
</comment>